<dbReference type="Proteomes" id="UP001162131">
    <property type="component" value="Unassembled WGS sequence"/>
</dbReference>
<evidence type="ECO:0000256" key="1">
    <source>
        <dbReference type="SAM" id="Phobius"/>
    </source>
</evidence>
<dbReference type="AlphaFoldDB" id="A0AAU9ICG1"/>
<dbReference type="EMBL" id="CAJZBQ010000004">
    <property type="protein sequence ID" value="CAG9311595.1"/>
    <property type="molecule type" value="Genomic_DNA"/>
</dbReference>
<keyword evidence="1" id="KW-1133">Transmembrane helix</keyword>
<keyword evidence="1" id="KW-0472">Membrane</keyword>
<keyword evidence="3" id="KW-1185">Reference proteome</keyword>
<accession>A0AAU9ICG1</accession>
<sequence length="148" mass="17536">MDEFLEDHMKRARPDTYLSENNTYGKHLEVTLNRRLYLGQIEESRILFVPKQKNYSWSSYLFTLVPTIASLWAFGISLTYTYPRCIRAFRYLFPNVKSFFLIHLGIAPWMMFINLNLLGIFKGLTFFYFDKYTGGEQISLINEISEDN</sequence>
<reference evidence="2" key="1">
    <citation type="submission" date="2021-09" db="EMBL/GenBank/DDBJ databases">
        <authorList>
            <consortium name="AG Swart"/>
            <person name="Singh M."/>
            <person name="Singh A."/>
            <person name="Seah K."/>
            <person name="Emmerich C."/>
        </authorList>
    </citation>
    <scope>NUCLEOTIDE SEQUENCE</scope>
    <source>
        <strain evidence="2">ATCC30299</strain>
    </source>
</reference>
<protein>
    <submittedName>
        <fullName evidence="2">Uncharacterized protein</fullName>
    </submittedName>
</protein>
<comment type="caution">
    <text evidence="2">The sequence shown here is derived from an EMBL/GenBank/DDBJ whole genome shotgun (WGS) entry which is preliminary data.</text>
</comment>
<evidence type="ECO:0000313" key="3">
    <source>
        <dbReference type="Proteomes" id="UP001162131"/>
    </source>
</evidence>
<organism evidence="2 3">
    <name type="scientific">Blepharisma stoltei</name>
    <dbReference type="NCBI Taxonomy" id="1481888"/>
    <lineage>
        <taxon>Eukaryota</taxon>
        <taxon>Sar</taxon>
        <taxon>Alveolata</taxon>
        <taxon>Ciliophora</taxon>
        <taxon>Postciliodesmatophora</taxon>
        <taxon>Heterotrichea</taxon>
        <taxon>Heterotrichida</taxon>
        <taxon>Blepharismidae</taxon>
        <taxon>Blepharisma</taxon>
    </lineage>
</organism>
<feature type="transmembrane region" description="Helical" evidence="1">
    <location>
        <begin position="100"/>
        <end position="121"/>
    </location>
</feature>
<name>A0AAU9ICG1_9CILI</name>
<evidence type="ECO:0000313" key="2">
    <source>
        <dbReference type="EMBL" id="CAG9311595.1"/>
    </source>
</evidence>
<proteinExistence type="predicted"/>
<gene>
    <name evidence="2" type="ORF">BSTOLATCC_MIC3883</name>
</gene>
<feature type="transmembrane region" description="Helical" evidence="1">
    <location>
        <begin position="60"/>
        <end position="80"/>
    </location>
</feature>
<keyword evidence="1" id="KW-0812">Transmembrane</keyword>